<dbReference type="Pfam" id="PF00578">
    <property type="entry name" value="AhpC-TSA"/>
    <property type="match status" value="1"/>
</dbReference>
<comment type="caution">
    <text evidence="3">The sequence shown here is derived from an EMBL/GenBank/DDBJ whole genome shotgun (WGS) entry which is preliminary data.</text>
</comment>
<evidence type="ECO:0000313" key="3">
    <source>
        <dbReference type="EMBL" id="MFC5712507.1"/>
    </source>
</evidence>
<proteinExistence type="predicted"/>
<gene>
    <name evidence="3" type="ORF">ACFPU1_06915</name>
</gene>
<keyword evidence="1" id="KW-1015">Disulfide bond</keyword>
<accession>A0ABW0YP47</accession>
<evidence type="ECO:0000256" key="1">
    <source>
        <dbReference type="ARBA" id="ARBA00023157"/>
    </source>
</evidence>
<reference evidence="4" key="1">
    <citation type="journal article" date="2019" name="Int. J. Syst. Evol. Microbiol.">
        <title>The Global Catalogue of Microorganisms (GCM) 10K type strain sequencing project: providing services to taxonomists for standard genome sequencing and annotation.</title>
        <authorList>
            <consortium name="The Broad Institute Genomics Platform"/>
            <consortium name="The Broad Institute Genome Sequencing Center for Infectious Disease"/>
            <person name="Wu L."/>
            <person name="Ma J."/>
        </authorList>
    </citation>
    <scope>NUCLEOTIDE SEQUENCE [LARGE SCALE GENOMIC DNA]</scope>
    <source>
        <strain evidence="4">CECT 7184</strain>
    </source>
</reference>
<dbReference type="CDD" id="cd02966">
    <property type="entry name" value="TlpA_like_family"/>
    <property type="match status" value="1"/>
</dbReference>
<feature type="domain" description="Thioredoxin" evidence="2">
    <location>
        <begin position="43"/>
        <end position="182"/>
    </location>
</feature>
<dbReference type="PANTHER" id="PTHR42852:SF13">
    <property type="entry name" value="PROTEIN DIPZ"/>
    <property type="match status" value="1"/>
</dbReference>
<name>A0ABW0YP47_9BACI</name>
<dbReference type="Proteomes" id="UP001596142">
    <property type="component" value="Unassembled WGS sequence"/>
</dbReference>
<organism evidence="3 4">
    <name type="scientific">Thalassorhabdus alkalitolerans</name>
    <dbReference type="NCBI Taxonomy" id="2282697"/>
    <lineage>
        <taxon>Bacteria</taxon>
        <taxon>Bacillati</taxon>
        <taxon>Bacillota</taxon>
        <taxon>Bacilli</taxon>
        <taxon>Bacillales</taxon>
        <taxon>Bacillaceae</taxon>
        <taxon>Thalassorhabdus</taxon>
    </lineage>
</organism>
<dbReference type="SUPFAM" id="SSF52833">
    <property type="entry name" value="Thioredoxin-like"/>
    <property type="match status" value="1"/>
</dbReference>
<keyword evidence="4" id="KW-1185">Reference proteome</keyword>
<dbReference type="EMBL" id="JBHSOZ010000003">
    <property type="protein sequence ID" value="MFC5712507.1"/>
    <property type="molecule type" value="Genomic_DNA"/>
</dbReference>
<dbReference type="EC" id="1.11.1.24" evidence="3"/>
<evidence type="ECO:0000259" key="2">
    <source>
        <dbReference type="PROSITE" id="PS51352"/>
    </source>
</evidence>
<dbReference type="InterPro" id="IPR000866">
    <property type="entry name" value="AhpC/TSA"/>
</dbReference>
<dbReference type="Gene3D" id="3.40.30.10">
    <property type="entry name" value="Glutaredoxin"/>
    <property type="match status" value="1"/>
</dbReference>
<dbReference type="InterPro" id="IPR013766">
    <property type="entry name" value="Thioredoxin_domain"/>
</dbReference>
<dbReference type="InterPro" id="IPR050553">
    <property type="entry name" value="Thioredoxin_ResA/DsbE_sf"/>
</dbReference>
<dbReference type="PROSITE" id="PS51352">
    <property type="entry name" value="THIOREDOXIN_2"/>
    <property type="match status" value="1"/>
</dbReference>
<dbReference type="RefSeq" id="WP_385939670.1">
    <property type="nucleotide sequence ID" value="NZ_JBHSOZ010000003.1"/>
</dbReference>
<sequence length="182" mass="20534">MKTGKGRLIFVLFCGLFFLLGLMYQNWEAPVKEVVQPIEKEGIEAGMKAPDFSLPSLAGGEVTLSDYYGETIILTFFTTWCSVCQEELPALSQLYQEEKGTGIKMFVVNVAAQEVQGKDLENFSRHFQLSMPVLIDKTGTSSQKYQVTGVPMTYIIDAEGKVEKRYFGPVPQEELKKHFRKN</sequence>
<keyword evidence="3" id="KW-0560">Oxidoreductase</keyword>
<dbReference type="InterPro" id="IPR036249">
    <property type="entry name" value="Thioredoxin-like_sf"/>
</dbReference>
<keyword evidence="3" id="KW-0575">Peroxidase</keyword>
<evidence type="ECO:0000313" key="4">
    <source>
        <dbReference type="Proteomes" id="UP001596142"/>
    </source>
</evidence>
<protein>
    <submittedName>
        <fullName evidence="3">Peroxiredoxin family protein</fullName>
        <ecNumber evidence="3">1.11.1.24</ecNumber>
    </submittedName>
</protein>
<dbReference type="PANTHER" id="PTHR42852">
    <property type="entry name" value="THIOL:DISULFIDE INTERCHANGE PROTEIN DSBE"/>
    <property type="match status" value="1"/>
</dbReference>
<dbReference type="GO" id="GO:0140824">
    <property type="term" value="F:thioredoxin-dependent peroxiredoxin activity"/>
    <property type="evidence" value="ECO:0007669"/>
    <property type="project" value="UniProtKB-EC"/>
</dbReference>